<dbReference type="GO" id="GO:0005829">
    <property type="term" value="C:cytosol"/>
    <property type="evidence" value="ECO:0007669"/>
    <property type="project" value="TreeGrafter"/>
</dbReference>
<evidence type="ECO:0000256" key="1">
    <source>
        <dbReference type="ARBA" id="ARBA00004123"/>
    </source>
</evidence>
<dbReference type="InterPro" id="IPR013926">
    <property type="entry name" value="CGI121/TPRKB"/>
</dbReference>
<evidence type="ECO:0000256" key="3">
    <source>
        <dbReference type="ARBA" id="ARBA00022694"/>
    </source>
</evidence>
<keyword evidence="4 5" id="KW-0539">Nucleus</keyword>
<dbReference type="GO" id="GO:0002949">
    <property type="term" value="P:tRNA threonylcarbamoyladenosine modification"/>
    <property type="evidence" value="ECO:0007669"/>
    <property type="project" value="TreeGrafter"/>
</dbReference>
<protein>
    <submittedName>
        <fullName evidence="7">EKC/KEOPS complex subunit Tprkb-like</fullName>
    </submittedName>
</protein>
<dbReference type="CTD" id="51002"/>
<sequence>MLTPDFAVKFQLELFPETEVCIALFKDVKNVDEIKNIIMAGEIDAALLSPKMIIDPFQVLIAANKTLHVKKHGLKMQTRNINSEVLFNLSPTNNISASFKRFGLTQEDTGLLAVTLDDASLDKMLAVESSVDGCAVSLDDLASFTDESLIKQVYKIQEEELRVCSVLDAVVSRMSGKEML</sequence>
<dbReference type="GeneID" id="110974017"/>
<dbReference type="GO" id="GO:0005634">
    <property type="term" value="C:nucleus"/>
    <property type="evidence" value="ECO:0007669"/>
    <property type="project" value="UniProtKB-SubCell"/>
</dbReference>
<comment type="subcellular location">
    <subcellularLocation>
        <location evidence="1">Nucleus</location>
    </subcellularLocation>
</comment>
<comment type="similarity">
    <text evidence="2 5">Belongs to the CGI121/TPRKB family.</text>
</comment>
<keyword evidence="6" id="KW-1185">Reference proteome</keyword>
<gene>
    <name evidence="7" type="primary">LOC110974017</name>
</gene>
<organism evidence="6 7">
    <name type="scientific">Acanthaster planci</name>
    <name type="common">Crown-of-thorns starfish</name>
    <dbReference type="NCBI Taxonomy" id="133434"/>
    <lineage>
        <taxon>Eukaryota</taxon>
        <taxon>Metazoa</taxon>
        <taxon>Echinodermata</taxon>
        <taxon>Eleutherozoa</taxon>
        <taxon>Asterozoa</taxon>
        <taxon>Asteroidea</taxon>
        <taxon>Valvatacea</taxon>
        <taxon>Valvatida</taxon>
        <taxon>Acanthasteridae</taxon>
        <taxon>Acanthaster</taxon>
    </lineage>
</organism>
<evidence type="ECO:0000313" key="6">
    <source>
        <dbReference type="Proteomes" id="UP000694845"/>
    </source>
</evidence>
<dbReference type="AlphaFoldDB" id="A0A8B7XLG8"/>
<keyword evidence="3" id="KW-0819">tRNA processing</keyword>
<dbReference type="Pfam" id="PF08617">
    <property type="entry name" value="CGI-121"/>
    <property type="match status" value="1"/>
</dbReference>
<evidence type="ECO:0000256" key="5">
    <source>
        <dbReference type="RuleBase" id="RU004398"/>
    </source>
</evidence>
<evidence type="ECO:0000256" key="2">
    <source>
        <dbReference type="ARBA" id="ARBA00005546"/>
    </source>
</evidence>
<dbReference type="InterPro" id="IPR036504">
    <property type="entry name" value="CGI121/TPRKB_sf"/>
</dbReference>
<dbReference type="KEGG" id="aplc:110974017"/>
<reference evidence="7" key="1">
    <citation type="submission" date="2025-08" db="UniProtKB">
        <authorList>
            <consortium name="RefSeq"/>
        </authorList>
    </citation>
    <scope>IDENTIFICATION</scope>
</reference>
<dbReference type="SUPFAM" id="SSF143870">
    <property type="entry name" value="PF0523-like"/>
    <property type="match status" value="1"/>
</dbReference>
<accession>A0A8B7XLG8</accession>
<dbReference type="PANTHER" id="PTHR15840:SF10">
    <property type="entry name" value="EKC_KEOPS COMPLEX SUBUNIT TPRKB"/>
    <property type="match status" value="1"/>
</dbReference>
<proteinExistence type="inferred from homology"/>
<dbReference type="PANTHER" id="PTHR15840">
    <property type="entry name" value="CGI-121 FAMILY MEMBER"/>
    <property type="match status" value="1"/>
</dbReference>
<evidence type="ECO:0000313" key="7">
    <source>
        <dbReference type="RefSeq" id="XP_022081002.1"/>
    </source>
</evidence>
<dbReference type="Proteomes" id="UP000694845">
    <property type="component" value="Unplaced"/>
</dbReference>
<evidence type="ECO:0000256" key="4">
    <source>
        <dbReference type="ARBA" id="ARBA00023242"/>
    </source>
</evidence>
<dbReference type="OrthoDB" id="329139at2759"/>
<dbReference type="GO" id="GO:0000408">
    <property type="term" value="C:EKC/KEOPS complex"/>
    <property type="evidence" value="ECO:0007669"/>
    <property type="project" value="TreeGrafter"/>
</dbReference>
<dbReference type="OMA" id="IVCRMST"/>
<dbReference type="RefSeq" id="XP_022081002.1">
    <property type="nucleotide sequence ID" value="XM_022225310.1"/>
</dbReference>
<dbReference type="Gene3D" id="3.30.2380.10">
    <property type="entry name" value="CGI121/TPRKB"/>
    <property type="match status" value="1"/>
</dbReference>
<name>A0A8B7XLG8_ACAPL</name>